<organism evidence="2">
    <name type="scientific">bioreactor metagenome</name>
    <dbReference type="NCBI Taxonomy" id="1076179"/>
    <lineage>
        <taxon>unclassified sequences</taxon>
        <taxon>metagenomes</taxon>
        <taxon>ecological metagenomes</taxon>
    </lineage>
</organism>
<evidence type="ECO:0000256" key="1">
    <source>
        <dbReference type="SAM" id="MobiDB-lite"/>
    </source>
</evidence>
<accession>A0A645HNU4</accession>
<feature type="region of interest" description="Disordered" evidence="1">
    <location>
        <begin position="77"/>
        <end position="103"/>
    </location>
</feature>
<protein>
    <submittedName>
        <fullName evidence="2">Uncharacterized protein</fullName>
    </submittedName>
</protein>
<reference evidence="2" key="1">
    <citation type="submission" date="2019-08" db="EMBL/GenBank/DDBJ databases">
        <authorList>
            <person name="Kucharzyk K."/>
            <person name="Murdoch R.W."/>
            <person name="Higgins S."/>
            <person name="Loffler F."/>
        </authorList>
    </citation>
    <scope>NUCLEOTIDE SEQUENCE</scope>
</reference>
<proteinExistence type="predicted"/>
<name>A0A645HNU4_9ZZZZ</name>
<sequence length="103" mass="11317">MPGADHLIHGLAHRGGHIQGMHVNARHHDLTAQRIAKLEDGVDHTALVFFKTAFWLLGLHPVFQFVFGHGVRGRQSTPAAALHGRKRQREGGQQNIQPLGNAV</sequence>
<comment type="caution">
    <text evidence="2">The sequence shown here is derived from an EMBL/GenBank/DDBJ whole genome shotgun (WGS) entry which is preliminary data.</text>
</comment>
<feature type="compositionally biased region" description="Polar residues" evidence="1">
    <location>
        <begin position="91"/>
        <end position="103"/>
    </location>
</feature>
<gene>
    <name evidence="2" type="ORF">SDC9_184639</name>
</gene>
<dbReference type="EMBL" id="VSSQ01091612">
    <property type="protein sequence ID" value="MPN37123.1"/>
    <property type="molecule type" value="Genomic_DNA"/>
</dbReference>
<dbReference type="AlphaFoldDB" id="A0A645HNU4"/>
<evidence type="ECO:0000313" key="2">
    <source>
        <dbReference type="EMBL" id="MPN37123.1"/>
    </source>
</evidence>